<reference evidence="2" key="1">
    <citation type="submission" date="2023-09" db="UniProtKB">
        <authorList>
            <consortium name="Ensembl"/>
        </authorList>
    </citation>
    <scope>IDENTIFICATION</scope>
</reference>
<dbReference type="GeneTree" id="ENSGT00900000143690"/>
<feature type="compositionally biased region" description="Low complexity" evidence="1">
    <location>
        <begin position="99"/>
        <end position="118"/>
    </location>
</feature>
<evidence type="ECO:0000313" key="2">
    <source>
        <dbReference type="Ensembl" id="ENSBMSP00010013917.1"/>
    </source>
</evidence>
<dbReference type="Ensembl" id="ENSBMST00010015440.1">
    <property type="protein sequence ID" value="ENSBMSP00010013917.1"/>
    <property type="gene ID" value="ENSBMSG00010010172.1"/>
</dbReference>
<feature type="region of interest" description="Disordered" evidence="1">
    <location>
        <begin position="1"/>
        <end position="118"/>
    </location>
</feature>
<organism evidence="2">
    <name type="scientific">Balaenoptera musculus</name>
    <name type="common">Blue whale</name>
    <dbReference type="NCBI Taxonomy" id="9771"/>
    <lineage>
        <taxon>Eukaryota</taxon>
        <taxon>Metazoa</taxon>
        <taxon>Chordata</taxon>
        <taxon>Craniata</taxon>
        <taxon>Vertebrata</taxon>
        <taxon>Euteleostomi</taxon>
        <taxon>Mammalia</taxon>
        <taxon>Eutheria</taxon>
        <taxon>Laurasiatheria</taxon>
        <taxon>Artiodactyla</taxon>
        <taxon>Whippomorpha</taxon>
        <taxon>Cetacea</taxon>
        <taxon>Mysticeti</taxon>
        <taxon>Balaenopteridae</taxon>
        <taxon>Balaenoptera</taxon>
    </lineage>
</organism>
<dbReference type="AlphaFoldDB" id="A0A8C0D155"/>
<feature type="compositionally biased region" description="Low complexity" evidence="1">
    <location>
        <begin position="67"/>
        <end position="83"/>
    </location>
</feature>
<accession>A0A8C0D155</accession>
<sequence>LQPRTRPTLASPGQGSAQVRPLDPRQRGWAWAPAATAPPTPAREERVRPTRYASLGPTCRGERGSWTAATGPRAGAEAAGARPGDSKYPRWGRAGRDAGGLPRASAARRGGRGDLALPLAPGRRRRRHFAFHSVSPPPHSAAGFPDVGISRRRLRGGRGLGASARPATGSERAACGLPAPLRILPLENIYT</sequence>
<dbReference type="OMA" id="DWAWAPA"/>
<name>A0A8C0D155_BALMU</name>
<evidence type="ECO:0000256" key="1">
    <source>
        <dbReference type="SAM" id="MobiDB-lite"/>
    </source>
</evidence>
<proteinExistence type="predicted"/>
<protein>
    <submittedName>
        <fullName evidence="2">Uncharacterized protein</fullName>
    </submittedName>
</protein>